<reference evidence="2 3" key="1">
    <citation type="submission" date="2018-12" db="EMBL/GenBank/DDBJ databases">
        <title>Complete genome sequence of Iodobacter sp. H11R3.</title>
        <authorList>
            <person name="Bae J.-W."/>
        </authorList>
    </citation>
    <scope>NUCLEOTIDE SEQUENCE [LARGE SCALE GENOMIC DNA]</scope>
    <source>
        <strain evidence="2 3">H11R3</strain>
    </source>
</reference>
<feature type="signal peptide" evidence="1">
    <location>
        <begin position="1"/>
        <end position="17"/>
    </location>
</feature>
<evidence type="ECO:0000313" key="2">
    <source>
        <dbReference type="EMBL" id="AZN35131.1"/>
    </source>
</evidence>
<dbReference type="InterPro" id="IPR032032">
    <property type="entry name" value="Tai4"/>
</dbReference>
<keyword evidence="3" id="KW-1185">Reference proteome</keyword>
<proteinExistence type="predicted"/>
<dbReference type="EMBL" id="CP034433">
    <property type="protein sequence ID" value="AZN35131.1"/>
    <property type="molecule type" value="Genomic_DNA"/>
</dbReference>
<evidence type="ECO:0008006" key="4">
    <source>
        <dbReference type="Google" id="ProtNLM"/>
    </source>
</evidence>
<dbReference type="RefSeq" id="WP_125971107.1">
    <property type="nucleotide sequence ID" value="NZ_CP034433.1"/>
</dbReference>
<dbReference type="Pfam" id="PF16695">
    <property type="entry name" value="Tai4"/>
    <property type="match status" value="1"/>
</dbReference>
<dbReference type="InterPro" id="IPR038314">
    <property type="entry name" value="T6SS_sf"/>
</dbReference>
<dbReference type="Gene3D" id="1.20.120.1620">
    <property type="match status" value="1"/>
</dbReference>
<keyword evidence="1" id="KW-0732">Signal</keyword>
<evidence type="ECO:0000256" key="1">
    <source>
        <dbReference type="SAM" id="SignalP"/>
    </source>
</evidence>
<feature type="chain" id="PRO_5019211139" description="Type VI secretion protein" evidence="1">
    <location>
        <begin position="18"/>
        <end position="120"/>
    </location>
</feature>
<dbReference type="KEGG" id="iod:EJO50_00695"/>
<evidence type="ECO:0000313" key="3">
    <source>
        <dbReference type="Proteomes" id="UP000282438"/>
    </source>
</evidence>
<organism evidence="2 3">
    <name type="scientific">Iodobacter ciconiae</name>
    <dbReference type="NCBI Taxonomy" id="2496266"/>
    <lineage>
        <taxon>Bacteria</taxon>
        <taxon>Pseudomonadati</taxon>
        <taxon>Pseudomonadota</taxon>
        <taxon>Betaproteobacteria</taxon>
        <taxon>Neisseriales</taxon>
        <taxon>Chitinibacteraceae</taxon>
        <taxon>Iodobacter</taxon>
    </lineage>
</organism>
<dbReference type="AlphaFoldDB" id="A0A3S8ZP39"/>
<gene>
    <name evidence="2" type="ORF">EJO50_00695</name>
</gene>
<protein>
    <recommendedName>
        <fullName evidence="4">Type VI secretion protein</fullName>
    </recommendedName>
</protein>
<dbReference type="Proteomes" id="UP000282438">
    <property type="component" value="Chromosome"/>
</dbReference>
<accession>A0A3S8ZP39</accession>
<sequence>MIKKLLVIILLICPAMAISSNKMTETRTILKKWGLAYCLSSNEKLKNDAGLAMGGYFQLGGYDDEAAYVKVRGYFDAYLKKSKLVGQQTGQELTVMKCLDAYERADYDRLIKEQDSYISQ</sequence>
<name>A0A3S8ZP39_9NEIS</name>
<dbReference type="OrthoDB" id="8591547at2"/>